<organism evidence="4 5">
    <name type="scientific">Brenthis ino</name>
    <name type="common">lesser marbled fritillary</name>
    <dbReference type="NCBI Taxonomy" id="405034"/>
    <lineage>
        <taxon>Eukaryota</taxon>
        <taxon>Metazoa</taxon>
        <taxon>Ecdysozoa</taxon>
        <taxon>Arthropoda</taxon>
        <taxon>Hexapoda</taxon>
        <taxon>Insecta</taxon>
        <taxon>Pterygota</taxon>
        <taxon>Neoptera</taxon>
        <taxon>Endopterygota</taxon>
        <taxon>Lepidoptera</taxon>
        <taxon>Glossata</taxon>
        <taxon>Ditrysia</taxon>
        <taxon>Papilionoidea</taxon>
        <taxon>Nymphalidae</taxon>
        <taxon>Heliconiinae</taxon>
        <taxon>Argynnini</taxon>
        <taxon>Brenthis</taxon>
    </lineage>
</organism>
<dbReference type="EMBL" id="OV170229">
    <property type="protein sequence ID" value="CAH0731187.1"/>
    <property type="molecule type" value="Genomic_DNA"/>
</dbReference>
<dbReference type="Gene3D" id="3.40.50.1820">
    <property type="entry name" value="alpha/beta hydrolase"/>
    <property type="match status" value="1"/>
</dbReference>
<feature type="chain" id="PRO_5035454172" description="Carboxylesterase type B domain-containing protein" evidence="2">
    <location>
        <begin position="19"/>
        <end position="539"/>
    </location>
</feature>
<evidence type="ECO:0000259" key="3">
    <source>
        <dbReference type="Pfam" id="PF00135"/>
    </source>
</evidence>
<reference evidence="4" key="1">
    <citation type="submission" date="2021-12" db="EMBL/GenBank/DDBJ databases">
        <authorList>
            <person name="Martin H S."/>
        </authorList>
    </citation>
    <scope>NUCLEOTIDE SEQUENCE</scope>
</reference>
<dbReference type="OrthoDB" id="19653at2759"/>
<feature type="domain" description="Carboxylesterase type B" evidence="3">
    <location>
        <begin position="22"/>
        <end position="502"/>
    </location>
</feature>
<evidence type="ECO:0000313" key="4">
    <source>
        <dbReference type="EMBL" id="CAH0731187.1"/>
    </source>
</evidence>
<dbReference type="InterPro" id="IPR050309">
    <property type="entry name" value="Type-B_Carboxylest/Lipase"/>
</dbReference>
<accession>A0A8J9WAG4</accession>
<keyword evidence="5" id="KW-1185">Reference proteome</keyword>
<dbReference type="InterPro" id="IPR002018">
    <property type="entry name" value="CarbesteraseB"/>
</dbReference>
<dbReference type="AlphaFoldDB" id="A0A8J9WAG4"/>
<evidence type="ECO:0000256" key="2">
    <source>
        <dbReference type="SAM" id="SignalP"/>
    </source>
</evidence>
<evidence type="ECO:0000256" key="1">
    <source>
        <dbReference type="ARBA" id="ARBA00023180"/>
    </source>
</evidence>
<keyword evidence="2" id="KW-0732">Signal</keyword>
<evidence type="ECO:0000313" key="5">
    <source>
        <dbReference type="Proteomes" id="UP000838878"/>
    </source>
</evidence>
<dbReference type="InterPro" id="IPR029058">
    <property type="entry name" value="AB_hydrolase_fold"/>
</dbReference>
<protein>
    <recommendedName>
        <fullName evidence="3">Carboxylesterase type B domain-containing protein</fullName>
    </recommendedName>
</protein>
<dbReference type="Proteomes" id="UP000838878">
    <property type="component" value="Chromosome 9"/>
</dbReference>
<feature type="non-terminal residue" evidence="4">
    <location>
        <position position="539"/>
    </location>
</feature>
<feature type="signal peptide" evidence="2">
    <location>
        <begin position="1"/>
        <end position="18"/>
    </location>
</feature>
<proteinExistence type="predicted"/>
<gene>
    <name evidence="4" type="ORF">BINO364_LOCUS16089</name>
</gene>
<sequence>MHRFGVIIFASILVGVFAFDKSKLVETSEGTVEGYLSESGLCYEYLGIRYGIPQKFRAPLPPPKFSGIYKANNPNVLCPQFMTHDPLAAPSDNEDCLVLNIFAPSFLNSTFPVMVFIHGGDFGVGSGSPSFYGAQYLISHGVIVVTINYRLNVYGFLNLDILDAPGNAGLKDIRAALRWVKQNIANFNGDPDNVTVFGQGSGGVAAIYLTMSESTKGLFDKVISESGSPFSPQSFDPKPIMTASQVAKSLGLTSKKPKELFKIYSETDINKVEEAIEKQMNAKSVFLPSVEKVFDGEEPFLTDTPYNILSAGLNHPSFNPVPMIIGLNTVEGLTSTLDYYTITSQMDRIKNEDYSALDQRSLLVPEEEKEEFRNMIKETYFTNISSDEALIGGIINLNTDFSFVGPVSLFSEIYANNSGMPIYEYIFSYIGNRNLGRLLTNSSLGATANRDELFYIFELERMPLPMDENDARIITFMTMMWTNFAKFGTPTPDPSNGSWLPHHNLAINLEPQYVAPLTPERAYFWRYFYYKYGADVPKI</sequence>
<dbReference type="SUPFAM" id="SSF53474">
    <property type="entry name" value="alpha/beta-Hydrolases"/>
    <property type="match status" value="1"/>
</dbReference>
<name>A0A8J9WAG4_9NEOP</name>
<dbReference type="PANTHER" id="PTHR11559">
    <property type="entry name" value="CARBOXYLESTERASE"/>
    <property type="match status" value="1"/>
</dbReference>
<keyword evidence="1" id="KW-0325">Glycoprotein</keyword>
<dbReference type="Pfam" id="PF00135">
    <property type="entry name" value="COesterase"/>
    <property type="match status" value="1"/>
</dbReference>